<evidence type="ECO:0000313" key="4">
    <source>
        <dbReference type="Proteomes" id="UP001589834"/>
    </source>
</evidence>
<dbReference type="Proteomes" id="UP001589834">
    <property type="component" value="Unassembled WGS sequence"/>
</dbReference>
<comment type="caution">
    <text evidence="3">The sequence shown here is derived from an EMBL/GenBank/DDBJ whole genome shotgun (WGS) entry which is preliminary data.</text>
</comment>
<dbReference type="Pfam" id="PF02604">
    <property type="entry name" value="PhdYeFM_antitox"/>
    <property type="match status" value="1"/>
</dbReference>
<evidence type="ECO:0000256" key="2">
    <source>
        <dbReference type="RuleBase" id="RU362080"/>
    </source>
</evidence>
<accession>A0ABV6PMD4</accession>
<dbReference type="PANTHER" id="PTHR35377">
    <property type="entry name" value="ANTITOXIN VAPB49-RELATED-RELATED"/>
    <property type="match status" value="1"/>
</dbReference>
<dbReference type="InterPro" id="IPR036165">
    <property type="entry name" value="YefM-like_sf"/>
</dbReference>
<name>A0ABV6PMD4_9BURK</name>
<reference evidence="3 4" key="1">
    <citation type="submission" date="2024-09" db="EMBL/GenBank/DDBJ databases">
        <authorList>
            <person name="Sun Q."/>
            <person name="Mori K."/>
        </authorList>
    </citation>
    <scope>NUCLEOTIDE SEQUENCE [LARGE SCALE GENOMIC DNA]</scope>
    <source>
        <strain evidence="3 4">NCAIM B.02336</strain>
    </source>
</reference>
<dbReference type="RefSeq" id="WP_377478576.1">
    <property type="nucleotide sequence ID" value="NZ_JBHLTN010000002.1"/>
</dbReference>
<proteinExistence type="inferred from homology"/>
<keyword evidence="4" id="KW-1185">Reference proteome</keyword>
<dbReference type="SUPFAM" id="SSF143120">
    <property type="entry name" value="YefM-like"/>
    <property type="match status" value="1"/>
</dbReference>
<protein>
    <recommendedName>
        <fullName evidence="2">Antitoxin</fullName>
    </recommendedName>
</protein>
<organism evidence="3 4">
    <name type="scientific">Ottowia pentelensis</name>
    <dbReference type="NCBI Taxonomy" id="511108"/>
    <lineage>
        <taxon>Bacteria</taxon>
        <taxon>Pseudomonadati</taxon>
        <taxon>Pseudomonadota</taxon>
        <taxon>Betaproteobacteria</taxon>
        <taxon>Burkholderiales</taxon>
        <taxon>Comamonadaceae</taxon>
        <taxon>Ottowia</taxon>
    </lineage>
</organism>
<dbReference type="NCBIfam" id="TIGR01552">
    <property type="entry name" value="phd_fam"/>
    <property type="match status" value="1"/>
</dbReference>
<evidence type="ECO:0000256" key="1">
    <source>
        <dbReference type="ARBA" id="ARBA00009981"/>
    </source>
</evidence>
<dbReference type="EMBL" id="JBHLTN010000002">
    <property type="protein sequence ID" value="MFC0590992.1"/>
    <property type="molecule type" value="Genomic_DNA"/>
</dbReference>
<comment type="similarity">
    <text evidence="1 2">Belongs to the phD/YefM antitoxin family.</text>
</comment>
<evidence type="ECO:0000313" key="3">
    <source>
        <dbReference type="EMBL" id="MFC0590992.1"/>
    </source>
</evidence>
<gene>
    <name evidence="3" type="ORF">ACFFGG_00325</name>
</gene>
<sequence>MTAAAIGLFEAKTHLSELVARAERGEEVIITRHNKPVAKIVPITSAPAHVAEDIPPFIQRTHDMGVPKMDLRQANQLLGDMDAEEFLRLQARLEVERQQGKS</sequence>
<dbReference type="Gene3D" id="3.40.1620.10">
    <property type="entry name" value="YefM-like domain"/>
    <property type="match status" value="1"/>
</dbReference>
<dbReference type="InterPro" id="IPR051416">
    <property type="entry name" value="phD-YefM_TA_antitoxins"/>
</dbReference>
<dbReference type="InterPro" id="IPR006442">
    <property type="entry name" value="Antitoxin_Phd/YefM"/>
</dbReference>
<comment type="function">
    <text evidence="2">Antitoxin component of a type II toxin-antitoxin (TA) system.</text>
</comment>